<dbReference type="SMART" id="SM00855">
    <property type="entry name" value="PGAM"/>
    <property type="match status" value="1"/>
</dbReference>
<dbReference type="VEuPathDB" id="TriTrypDB:BSAL_18820"/>
<dbReference type="InterPro" id="IPR029033">
    <property type="entry name" value="His_PPase_superfam"/>
</dbReference>
<dbReference type="Gene3D" id="3.40.50.1240">
    <property type="entry name" value="Phosphoglycerate mutase-like"/>
    <property type="match status" value="1"/>
</dbReference>
<dbReference type="InterPro" id="IPR013078">
    <property type="entry name" value="His_Pase_superF_clade-1"/>
</dbReference>
<keyword evidence="3" id="KW-1185">Reference proteome</keyword>
<feature type="region of interest" description="Disordered" evidence="1">
    <location>
        <begin position="177"/>
        <end position="215"/>
    </location>
</feature>
<evidence type="ECO:0000313" key="3">
    <source>
        <dbReference type="Proteomes" id="UP000051952"/>
    </source>
</evidence>
<feature type="compositionally biased region" description="Low complexity" evidence="1">
    <location>
        <begin position="186"/>
        <end position="199"/>
    </location>
</feature>
<dbReference type="Proteomes" id="UP000051952">
    <property type="component" value="Unassembled WGS sequence"/>
</dbReference>
<dbReference type="GO" id="GO:0005737">
    <property type="term" value="C:cytoplasm"/>
    <property type="evidence" value="ECO:0007669"/>
    <property type="project" value="TreeGrafter"/>
</dbReference>
<feature type="compositionally biased region" description="Polar residues" evidence="1">
    <location>
        <begin position="200"/>
        <end position="211"/>
    </location>
</feature>
<proteinExistence type="predicted"/>
<dbReference type="Pfam" id="PF00300">
    <property type="entry name" value="His_Phos_1"/>
    <property type="match status" value="1"/>
</dbReference>
<protein>
    <submittedName>
        <fullName evidence="2">Histidine phosphatase-like, putative</fullName>
    </submittedName>
</protein>
<organism evidence="2 3">
    <name type="scientific">Bodo saltans</name>
    <name type="common">Flagellated protozoan</name>
    <dbReference type="NCBI Taxonomy" id="75058"/>
    <lineage>
        <taxon>Eukaryota</taxon>
        <taxon>Discoba</taxon>
        <taxon>Euglenozoa</taxon>
        <taxon>Kinetoplastea</taxon>
        <taxon>Metakinetoplastina</taxon>
        <taxon>Eubodonida</taxon>
        <taxon>Bodonidae</taxon>
        <taxon>Bodo</taxon>
    </lineage>
</organism>
<evidence type="ECO:0000313" key="2">
    <source>
        <dbReference type="EMBL" id="CUG89021.1"/>
    </source>
</evidence>
<sequence>MEFLFIRHGESHNNVLRETLREEHGRPNDEVLFRRQRLHDPALTQLGKTQVLAVAQRVQQEYPRMHELWVSFLSRALGTAAAVHAALPHTRVLVMTDINECGGSYRYCHDKQGFVTEPGVSRSQVTNEYPTFEFFTPTQPESDHDGWYSGSGKETHEQSHQRAVQLIARIESAVAMQLQQHQGGASSDQRPGSASSSSSPGNTLGVTPTSDHLNDDQAPLVGVVTHGDFFRLFLSELLRTNRIANTDIDIVDRIRRGKDMGGAGASDAWVQNTAITRFQVKKKRDAPENNNSDASSGDNATAMEWHIALFADAAHLNNL</sequence>
<gene>
    <name evidence="2" type="ORF">BSAL_18820</name>
</gene>
<dbReference type="AlphaFoldDB" id="A0A0S4JHT5"/>
<evidence type="ECO:0000256" key="1">
    <source>
        <dbReference type="SAM" id="MobiDB-lite"/>
    </source>
</evidence>
<dbReference type="OrthoDB" id="496981at2759"/>
<feature type="region of interest" description="Disordered" evidence="1">
    <location>
        <begin position="134"/>
        <end position="162"/>
    </location>
</feature>
<dbReference type="PANTHER" id="PTHR48100">
    <property type="entry name" value="BROAD-SPECIFICITY PHOSPHATASE YOR283W-RELATED"/>
    <property type="match status" value="1"/>
</dbReference>
<name>A0A0S4JHT5_BODSA</name>
<dbReference type="GO" id="GO:0016791">
    <property type="term" value="F:phosphatase activity"/>
    <property type="evidence" value="ECO:0007669"/>
    <property type="project" value="TreeGrafter"/>
</dbReference>
<accession>A0A0S4JHT5</accession>
<dbReference type="PANTHER" id="PTHR48100:SF1">
    <property type="entry name" value="HISTIDINE PHOSPHATASE FAMILY PROTEIN-RELATED"/>
    <property type="match status" value="1"/>
</dbReference>
<dbReference type="CDD" id="cd07067">
    <property type="entry name" value="HP_PGM_like"/>
    <property type="match status" value="1"/>
</dbReference>
<reference evidence="3" key="1">
    <citation type="submission" date="2015-09" db="EMBL/GenBank/DDBJ databases">
        <authorList>
            <consortium name="Pathogen Informatics"/>
        </authorList>
    </citation>
    <scope>NUCLEOTIDE SEQUENCE [LARGE SCALE GENOMIC DNA]</scope>
    <source>
        <strain evidence="3">Lake Konstanz</strain>
    </source>
</reference>
<dbReference type="SUPFAM" id="SSF53254">
    <property type="entry name" value="Phosphoglycerate mutase-like"/>
    <property type="match status" value="1"/>
</dbReference>
<dbReference type="EMBL" id="CYKH01001695">
    <property type="protein sequence ID" value="CUG89021.1"/>
    <property type="molecule type" value="Genomic_DNA"/>
</dbReference>
<dbReference type="InterPro" id="IPR050275">
    <property type="entry name" value="PGM_Phosphatase"/>
</dbReference>